<dbReference type="SUPFAM" id="SSF51735">
    <property type="entry name" value="NAD(P)-binding Rossmann-fold domains"/>
    <property type="match status" value="1"/>
</dbReference>
<protein>
    <submittedName>
        <fullName evidence="3">Short-chain dehydrogenase</fullName>
    </submittedName>
</protein>
<dbReference type="AlphaFoldDB" id="A0A4V0NHV6"/>
<dbReference type="Gene3D" id="3.40.50.720">
    <property type="entry name" value="NAD(P)-binding Rossmann-like Domain"/>
    <property type="match status" value="1"/>
</dbReference>
<comment type="similarity">
    <text evidence="1">Belongs to the short-chain dehydrogenases/reductases (SDR) family.</text>
</comment>
<dbReference type="PRINTS" id="PR00081">
    <property type="entry name" value="GDHRDH"/>
</dbReference>
<dbReference type="Proteomes" id="UP000295497">
    <property type="component" value="Chromosome"/>
</dbReference>
<dbReference type="InterPro" id="IPR036291">
    <property type="entry name" value="NAD(P)-bd_dom_sf"/>
</dbReference>
<organism evidence="3 4">
    <name type="scientific">Sorangium cellulosum</name>
    <name type="common">Polyangium cellulosum</name>
    <dbReference type="NCBI Taxonomy" id="56"/>
    <lineage>
        <taxon>Bacteria</taxon>
        <taxon>Pseudomonadati</taxon>
        <taxon>Myxococcota</taxon>
        <taxon>Polyangia</taxon>
        <taxon>Polyangiales</taxon>
        <taxon>Polyangiaceae</taxon>
        <taxon>Sorangium</taxon>
    </lineage>
</organism>
<name>A0A4V0NHV6_SORCE</name>
<reference evidence="3 4" key="1">
    <citation type="submission" date="2015-09" db="EMBL/GenBank/DDBJ databases">
        <title>Sorangium comparison.</title>
        <authorList>
            <person name="Zaburannyi N."/>
            <person name="Bunk B."/>
            <person name="Overmann J."/>
            <person name="Mueller R."/>
        </authorList>
    </citation>
    <scope>NUCLEOTIDE SEQUENCE [LARGE SCALE GENOMIC DNA]</scope>
    <source>
        <strain evidence="3 4">So ce836</strain>
    </source>
</reference>
<evidence type="ECO:0000256" key="1">
    <source>
        <dbReference type="ARBA" id="ARBA00006484"/>
    </source>
</evidence>
<evidence type="ECO:0000256" key="2">
    <source>
        <dbReference type="ARBA" id="ARBA00023002"/>
    </source>
</evidence>
<dbReference type="FunFam" id="3.40.50.720:FF:000084">
    <property type="entry name" value="Short-chain dehydrogenase reductase"/>
    <property type="match status" value="1"/>
</dbReference>
<keyword evidence="2" id="KW-0560">Oxidoreductase</keyword>
<dbReference type="PRINTS" id="PR00080">
    <property type="entry name" value="SDRFAMILY"/>
</dbReference>
<evidence type="ECO:0000313" key="3">
    <source>
        <dbReference type="EMBL" id="AUX38002.1"/>
    </source>
</evidence>
<dbReference type="RefSeq" id="WP_129580517.1">
    <property type="nucleotide sequence ID" value="NZ_CP012672.1"/>
</dbReference>
<dbReference type="CDD" id="cd05233">
    <property type="entry name" value="SDR_c"/>
    <property type="match status" value="1"/>
</dbReference>
<dbReference type="NCBIfam" id="NF005559">
    <property type="entry name" value="PRK07231.1"/>
    <property type="match status" value="1"/>
</dbReference>
<dbReference type="PANTHER" id="PTHR24321">
    <property type="entry name" value="DEHYDROGENASES, SHORT CHAIN"/>
    <property type="match status" value="1"/>
</dbReference>
<gene>
    <name evidence="3" type="ORF">SOCE836_102400</name>
</gene>
<accession>A0A4V0NHV6</accession>
<dbReference type="PANTHER" id="PTHR24321:SF11">
    <property type="entry name" value="BLR0893 PROTEIN"/>
    <property type="match status" value="1"/>
</dbReference>
<dbReference type="GO" id="GO:0016491">
    <property type="term" value="F:oxidoreductase activity"/>
    <property type="evidence" value="ECO:0007669"/>
    <property type="project" value="UniProtKB-KW"/>
</dbReference>
<dbReference type="InterPro" id="IPR020904">
    <property type="entry name" value="Sc_DH/Rdtase_CS"/>
</dbReference>
<proteinExistence type="inferred from homology"/>
<dbReference type="Pfam" id="PF13561">
    <property type="entry name" value="adh_short_C2"/>
    <property type="match status" value="1"/>
</dbReference>
<evidence type="ECO:0000313" key="4">
    <source>
        <dbReference type="Proteomes" id="UP000295497"/>
    </source>
</evidence>
<dbReference type="PROSITE" id="PS00061">
    <property type="entry name" value="ADH_SHORT"/>
    <property type="match status" value="1"/>
</dbReference>
<sequence>MITYDFSGRVALVTGGTSGIGLATARAFARAGARVAVAARGEDAGRRACAALEREGAPALFVATDVRDEASVRRAVEQTVQRFGRLDVAANCAGVGGDMARLEDADQAVWDDVMAVNARGVWLAMRHEIPAMLGSGGGAIVNMSSIYGVAGKAAHHAYVASKHAVVGMTRSVALEVAPRGIRVNALCAGVTRTPAMEQAEAFAPELVRALVAQHPLGRMATEDEVAGAALWLCSEGAGYVTGAALPVDGGFLAA</sequence>
<dbReference type="InterPro" id="IPR002347">
    <property type="entry name" value="SDR_fam"/>
</dbReference>
<dbReference type="EMBL" id="CP012672">
    <property type="protein sequence ID" value="AUX38002.1"/>
    <property type="molecule type" value="Genomic_DNA"/>
</dbReference>